<protein>
    <submittedName>
        <fullName evidence="1">Uncharacterized protein</fullName>
    </submittedName>
</protein>
<evidence type="ECO:0000313" key="1">
    <source>
        <dbReference type="EMBL" id="QHX43298.1"/>
    </source>
</evidence>
<reference evidence="1 2" key="1">
    <citation type="submission" date="2020-01" db="EMBL/GenBank/DDBJ databases">
        <title>Complete genome sequence of a human oral phylogroup 1 Treponema sp. strain ATCC 700766, originally isolated from periodontitis dental plaque.</title>
        <authorList>
            <person name="Chan Y."/>
            <person name="Huo Y.-B."/>
            <person name="Yu X.-L."/>
            <person name="Zeng H."/>
            <person name="Leung W.-K."/>
            <person name="Watt R.M."/>
        </authorList>
    </citation>
    <scope>NUCLEOTIDE SEQUENCE [LARGE SCALE GENOMIC DNA]</scope>
    <source>
        <strain evidence="1 2">OMZ 804</strain>
    </source>
</reference>
<dbReference type="KEGG" id="trz:GWP43_07380"/>
<organism evidence="1 2">
    <name type="scientific">Treponema vincentii</name>
    <dbReference type="NCBI Taxonomy" id="69710"/>
    <lineage>
        <taxon>Bacteria</taxon>
        <taxon>Pseudomonadati</taxon>
        <taxon>Spirochaetota</taxon>
        <taxon>Spirochaetia</taxon>
        <taxon>Spirochaetales</taxon>
        <taxon>Treponemataceae</taxon>
        <taxon>Treponema</taxon>
    </lineage>
</organism>
<evidence type="ECO:0000313" key="2">
    <source>
        <dbReference type="Proteomes" id="UP000464374"/>
    </source>
</evidence>
<dbReference type="EMBL" id="CP048020">
    <property type="protein sequence ID" value="QHX43298.1"/>
    <property type="molecule type" value="Genomic_DNA"/>
</dbReference>
<dbReference type="Proteomes" id="UP000464374">
    <property type="component" value="Chromosome"/>
</dbReference>
<dbReference type="RefSeq" id="WP_162663626.1">
    <property type="nucleotide sequence ID" value="NZ_CP048020.1"/>
</dbReference>
<accession>A0A6P1Y0K1</accession>
<sequence>MGNYILGVPVGQTSTRMSMVDRPSGFAGFRWRFIPFGTAALPFQSLTLIIDAHYQLICLQECRMCPVIPALLKIVIPGIQGACKKQPETCLLHVEDFQ</sequence>
<name>A0A6P1Y0K1_9SPIR</name>
<dbReference type="AlphaFoldDB" id="A0A6P1Y0K1"/>
<proteinExistence type="predicted"/>
<gene>
    <name evidence="1" type="ORF">GWP43_07380</name>
</gene>